<proteinExistence type="predicted"/>
<dbReference type="InterPro" id="IPR021316">
    <property type="entry name" value="DUF2913"/>
</dbReference>
<dbReference type="EMBL" id="JAKRRY010000022">
    <property type="protein sequence ID" value="MCW8347436.1"/>
    <property type="molecule type" value="Genomic_DNA"/>
</dbReference>
<name>A0A9X3HXF5_9VIBR</name>
<accession>A0A9X3HXF5</accession>
<evidence type="ECO:0000313" key="1">
    <source>
        <dbReference type="EMBL" id="MCW8347436.1"/>
    </source>
</evidence>
<gene>
    <name evidence="1" type="ORF">MD535_15655</name>
</gene>
<reference evidence="1" key="1">
    <citation type="submission" date="2022-02" db="EMBL/GenBank/DDBJ databases">
        <title>Vibrio sp. nov, a new bacterium isolated from seawater.</title>
        <authorList>
            <person name="Yuan Y."/>
        </authorList>
    </citation>
    <scope>NUCLEOTIDE SEQUENCE</scope>
    <source>
        <strain evidence="1">ZSDZ65</strain>
    </source>
</reference>
<dbReference type="Pfam" id="PF11140">
    <property type="entry name" value="DUF2913"/>
    <property type="match status" value="1"/>
</dbReference>
<dbReference type="AlphaFoldDB" id="A0A9X3HXF5"/>
<comment type="caution">
    <text evidence="1">The sequence shown here is derived from an EMBL/GenBank/DDBJ whole genome shotgun (WGS) entry which is preliminary data.</text>
</comment>
<keyword evidence="2" id="KW-1185">Reference proteome</keyword>
<sequence>MQNNGIGSKHISTSNSDSIQLLTEVSLHALLHLEFKKRDAKSMHLDRDKCNDLLVRWLKPKLKSNKYKAIRKQLKTMSLQAKKSQVDLEEVLLIGIEAKPEVMQPHLDSYLLLIREIEKKLGTTALLSSPRHVDLKHDEDSCLLCVLSDDLNSHFGTKNQLVSSISILFRGTVREKHLFLGTIYANDVFAYQLQYEDENFVRIELELNH</sequence>
<organism evidence="1 2">
    <name type="scientific">Vibrio qingdaonensis</name>
    <dbReference type="NCBI Taxonomy" id="2829491"/>
    <lineage>
        <taxon>Bacteria</taxon>
        <taxon>Pseudomonadati</taxon>
        <taxon>Pseudomonadota</taxon>
        <taxon>Gammaproteobacteria</taxon>
        <taxon>Vibrionales</taxon>
        <taxon>Vibrionaceae</taxon>
        <taxon>Vibrio</taxon>
    </lineage>
</organism>
<dbReference type="Proteomes" id="UP001155587">
    <property type="component" value="Unassembled WGS sequence"/>
</dbReference>
<evidence type="ECO:0000313" key="2">
    <source>
        <dbReference type="Proteomes" id="UP001155587"/>
    </source>
</evidence>
<protein>
    <submittedName>
        <fullName evidence="1">DUF2913 family protein</fullName>
    </submittedName>
</protein>